<dbReference type="PANTHER" id="PTHR30386">
    <property type="entry name" value="MEMBRANE FUSION SUBUNIT OF EMRAB-TOLC MULTIDRUG EFFLUX PUMP"/>
    <property type="match status" value="1"/>
</dbReference>
<evidence type="ECO:0000313" key="12">
    <source>
        <dbReference type="EMBL" id="MCV3273762.1"/>
    </source>
</evidence>
<keyword evidence="3 9" id="KW-0813">Transport</keyword>
<dbReference type="EMBL" id="JALIEB010000019">
    <property type="protein sequence ID" value="MCV3273762.1"/>
    <property type="molecule type" value="Genomic_DNA"/>
</dbReference>
<keyword evidence="6 9" id="KW-0812">Transmembrane</keyword>
<sequence>MTTALSPARQNTVLRLDDDNRVEPQASGPRITGFVTFGLLAVLGFIGGAAYWATASKLDGAVVAQASFVVEGNRKTVEHLDGGIVSRILVKNGDLVEAGQTLLELDSTDLGVDLDVIESQIGDLTVRRARLMAQLQGATAFETADVAGALRVTLDRDVWANTFATQQLLFEAERRSREAEEALTGQRIANHEDQMRGLAAQRASNTRQLEITRQELGNLQTLLDKGLVAAARVNARRVEVERLIGVEASLLSQEAQARNQISELRLASIGTQTLREEAASTELAQINATLATLEPQFIGASERLKRVAITAPVSGRVVEMTVFTTGGVVRPGAPILDIVPVDQPLVVEARVNTADIEKLHVGQRARVRLSAFDQGDVPEAEGRIVDVSADSLEDERTGQYYYLARVKLDDEQSAEVAALEFVPGMPADLFVRTGERTALSYLAQPLSDRLARTFIE</sequence>
<proteinExistence type="inferred from homology"/>
<evidence type="ECO:0000256" key="5">
    <source>
        <dbReference type="ARBA" id="ARBA00022519"/>
    </source>
</evidence>
<keyword evidence="13" id="KW-1185">Reference proteome</keyword>
<organism evidence="12 13">
    <name type="scientific">Roseobacter sinensis</name>
    <dbReference type="NCBI Taxonomy" id="2931391"/>
    <lineage>
        <taxon>Bacteria</taxon>
        <taxon>Pseudomonadati</taxon>
        <taxon>Pseudomonadota</taxon>
        <taxon>Alphaproteobacteria</taxon>
        <taxon>Rhodobacterales</taxon>
        <taxon>Roseobacteraceae</taxon>
        <taxon>Roseobacter</taxon>
    </lineage>
</organism>
<dbReference type="PRINTS" id="PR01490">
    <property type="entry name" value="RTXTOXIND"/>
</dbReference>
<evidence type="ECO:0000313" key="13">
    <source>
        <dbReference type="Proteomes" id="UP001208690"/>
    </source>
</evidence>
<comment type="similarity">
    <text evidence="2 9">Belongs to the membrane fusion protein (MFP) (TC 8.A.1) family.</text>
</comment>
<reference evidence="12 13" key="1">
    <citation type="submission" date="2022-04" db="EMBL/GenBank/DDBJ databases">
        <title>Roseobacter sp. WL0113 is a bacterium isolated from neritic sediment.</title>
        <authorList>
            <person name="Wang L."/>
            <person name="He W."/>
            <person name="Zhang D.-F."/>
        </authorList>
    </citation>
    <scope>NUCLEOTIDE SEQUENCE [LARGE SCALE GENOMIC DNA]</scope>
    <source>
        <strain evidence="12 13">WL0113</strain>
    </source>
</reference>
<dbReference type="Pfam" id="PF25994">
    <property type="entry name" value="HH_AprE"/>
    <property type="match status" value="1"/>
</dbReference>
<dbReference type="RefSeq" id="WP_263845966.1">
    <property type="nucleotide sequence ID" value="NZ_JALIEB010000019.1"/>
</dbReference>
<evidence type="ECO:0000256" key="3">
    <source>
        <dbReference type="ARBA" id="ARBA00022448"/>
    </source>
</evidence>
<dbReference type="Pfam" id="PF26002">
    <property type="entry name" value="Beta-barrel_AprE"/>
    <property type="match status" value="1"/>
</dbReference>
<protein>
    <recommendedName>
        <fullName evidence="9">Membrane fusion protein (MFP) family protein</fullName>
    </recommendedName>
</protein>
<dbReference type="InterPro" id="IPR050739">
    <property type="entry name" value="MFP"/>
</dbReference>
<keyword evidence="4 9" id="KW-1003">Cell membrane</keyword>
<dbReference type="InterPro" id="IPR058982">
    <property type="entry name" value="Beta-barrel_AprE"/>
</dbReference>
<name>A0ABT3BJL8_9RHOB</name>
<evidence type="ECO:0000256" key="1">
    <source>
        <dbReference type="ARBA" id="ARBA00004377"/>
    </source>
</evidence>
<keyword evidence="7 9" id="KW-1133">Transmembrane helix</keyword>
<accession>A0ABT3BJL8</accession>
<evidence type="ECO:0000256" key="7">
    <source>
        <dbReference type="ARBA" id="ARBA00022989"/>
    </source>
</evidence>
<dbReference type="PANTHER" id="PTHR30386:SF17">
    <property type="entry name" value="ALKALINE PROTEASE SECRETION PROTEIN APRE"/>
    <property type="match status" value="1"/>
</dbReference>
<feature type="transmembrane region" description="Helical" evidence="9">
    <location>
        <begin position="31"/>
        <end position="53"/>
    </location>
</feature>
<evidence type="ECO:0000256" key="2">
    <source>
        <dbReference type="ARBA" id="ARBA00009477"/>
    </source>
</evidence>
<dbReference type="Proteomes" id="UP001208690">
    <property type="component" value="Unassembled WGS sequence"/>
</dbReference>
<evidence type="ECO:0000259" key="10">
    <source>
        <dbReference type="Pfam" id="PF25994"/>
    </source>
</evidence>
<feature type="domain" description="AprE-like long alpha-helical hairpin" evidence="10">
    <location>
        <begin position="113"/>
        <end position="302"/>
    </location>
</feature>
<dbReference type="NCBIfam" id="TIGR01843">
    <property type="entry name" value="type_I_hlyD"/>
    <property type="match status" value="1"/>
</dbReference>
<dbReference type="InterPro" id="IPR010129">
    <property type="entry name" value="T1SS_HlyD"/>
</dbReference>
<evidence type="ECO:0000256" key="4">
    <source>
        <dbReference type="ARBA" id="ARBA00022475"/>
    </source>
</evidence>
<dbReference type="InterPro" id="IPR058781">
    <property type="entry name" value="HH_AprE-like"/>
</dbReference>
<keyword evidence="8 9" id="KW-0472">Membrane</keyword>
<comment type="subcellular location">
    <subcellularLocation>
        <location evidence="1 9">Cell inner membrane</location>
        <topology evidence="1 9">Single-pass membrane protein</topology>
    </subcellularLocation>
</comment>
<evidence type="ECO:0000259" key="11">
    <source>
        <dbReference type="Pfam" id="PF26002"/>
    </source>
</evidence>
<evidence type="ECO:0000256" key="6">
    <source>
        <dbReference type="ARBA" id="ARBA00022692"/>
    </source>
</evidence>
<dbReference type="Gene3D" id="2.40.50.100">
    <property type="match status" value="1"/>
</dbReference>
<dbReference type="Gene3D" id="2.40.30.170">
    <property type="match status" value="1"/>
</dbReference>
<gene>
    <name evidence="12" type="ORF">MUB52_20200</name>
</gene>
<feature type="domain" description="AprE-like beta-barrel" evidence="11">
    <location>
        <begin position="345"/>
        <end position="434"/>
    </location>
</feature>
<evidence type="ECO:0000256" key="8">
    <source>
        <dbReference type="ARBA" id="ARBA00023136"/>
    </source>
</evidence>
<comment type="caution">
    <text evidence="12">The sequence shown here is derived from an EMBL/GenBank/DDBJ whole genome shotgun (WGS) entry which is preliminary data.</text>
</comment>
<keyword evidence="5 9" id="KW-0997">Cell inner membrane</keyword>
<evidence type="ECO:0000256" key="9">
    <source>
        <dbReference type="RuleBase" id="RU365093"/>
    </source>
</evidence>